<comment type="caution">
    <text evidence="2">The sequence shown here is derived from an EMBL/GenBank/DDBJ whole genome shotgun (WGS) entry which is preliminary data.</text>
</comment>
<dbReference type="EMBL" id="SJPZ01000001">
    <property type="protein sequence ID" value="TWU65125.1"/>
    <property type="molecule type" value="Genomic_DNA"/>
</dbReference>
<dbReference type="Proteomes" id="UP000316476">
    <property type="component" value="Unassembled WGS sequence"/>
</dbReference>
<reference evidence="2 3" key="1">
    <citation type="submission" date="2019-02" db="EMBL/GenBank/DDBJ databases">
        <title>Deep-cultivation of Planctomycetes and their phenomic and genomic characterization uncovers novel biology.</title>
        <authorList>
            <person name="Wiegand S."/>
            <person name="Jogler M."/>
            <person name="Boedeker C."/>
            <person name="Pinto D."/>
            <person name="Vollmers J."/>
            <person name="Rivas-Marin E."/>
            <person name="Kohn T."/>
            <person name="Peeters S.H."/>
            <person name="Heuer A."/>
            <person name="Rast P."/>
            <person name="Oberbeckmann S."/>
            <person name="Bunk B."/>
            <person name="Jeske O."/>
            <person name="Meyerdierks A."/>
            <person name="Storesund J.E."/>
            <person name="Kallscheuer N."/>
            <person name="Luecker S."/>
            <person name="Lage O.M."/>
            <person name="Pohl T."/>
            <person name="Merkel B.J."/>
            <person name="Hornburger P."/>
            <person name="Mueller R.-W."/>
            <person name="Bruemmer F."/>
            <person name="Labrenz M."/>
            <person name="Spormann A.M."/>
            <person name="Op Den Camp H."/>
            <person name="Overmann J."/>
            <person name="Amann R."/>
            <person name="Jetten M.S.M."/>
            <person name="Mascher T."/>
            <person name="Medema M.H."/>
            <person name="Devos D.P."/>
            <person name="Kaster A.-K."/>
            <person name="Ovreas L."/>
            <person name="Rohde M."/>
            <person name="Galperin M.Y."/>
            <person name="Jogler C."/>
        </authorList>
    </citation>
    <scope>NUCLEOTIDE SEQUENCE [LARGE SCALE GENOMIC DNA]</scope>
    <source>
        <strain evidence="2 3">V7</strain>
    </source>
</reference>
<dbReference type="OrthoDB" id="9890741at2"/>
<dbReference type="RefSeq" id="WP_146410776.1">
    <property type="nucleotide sequence ID" value="NZ_SJPZ01000001.1"/>
</dbReference>
<organism evidence="2 3">
    <name type="scientific">Crateriforma conspicua</name>
    <dbReference type="NCBI Taxonomy" id="2527996"/>
    <lineage>
        <taxon>Bacteria</taxon>
        <taxon>Pseudomonadati</taxon>
        <taxon>Planctomycetota</taxon>
        <taxon>Planctomycetia</taxon>
        <taxon>Planctomycetales</taxon>
        <taxon>Planctomycetaceae</taxon>
        <taxon>Crateriforma</taxon>
    </lineage>
</organism>
<dbReference type="AlphaFoldDB" id="A0A5C6FU86"/>
<proteinExistence type="predicted"/>
<sequence length="94" mass="10235">MTANKSKNPNKRPIKFIKSQHSNRKTPQKEMNILNIAKTWMTPAKFGICMIAGIITVTSLGCGGGDVINDEPLSAEDEAYIKQIDEEIDAAEGG</sequence>
<protein>
    <submittedName>
        <fullName evidence="2">Uncharacterized protein</fullName>
    </submittedName>
</protein>
<name>A0A5C6FU86_9PLAN</name>
<gene>
    <name evidence="2" type="ORF">V7x_06710</name>
</gene>
<accession>A0A5C6FU86</accession>
<evidence type="ECO:0000313" key="3">
    <source>
        <dbReference type="Proteomes" id="UP000316476"/>
    </source>
</evidence>
<evidence type="ECO:0000256" key="1">
    <source>
        <dbReference type="SAM" id="MobiDB-lite"/>
    </source>
</evidence>
<evidence type="ECO:0000313" key="2">
    <source>
        <dbReference type="EMBL" id="TWU65125.1"/>
    </source>
</evidence>
<feature type="region of interest" description="Disordered" evidence="1">
    <location>
        <begin position="1"/>
        <end position="27"/>
    </location>
</feature>